<dbReference type="STRING" id="1321606.SAMD00020551_2578"/>
<evidence type="ECO:0000256" key="8">
    <source>
        <dbReference type="SAM" id="Phobius"/>
    </source>
</evidence>
<feature type="transmembrane region" description="Helical" evidence="8">
    <location>
        <begin position="252"/>
        <end position="272"/>
    </location>
</feature>
<organism evidence="9 10">
    <name type="scientific">Mesobacillus selenatarsenatis (strain DSM 18680 / JCM 14380 / FERM P-15431 / SF-1)</name>
    <dbReference type="NCBI Taxonomy" id="1321606"/>
    <lineage>
        <taxon>Bacteria</taxon>
        <taxon>Bacillati</taxon>
        <taxon>Bacillota</taxon>
        <taxon>Bacilli</taxon>
        <taxon>Bacillales</taxon>
        <taxon>Bacillaceae</taxon>
        <taxon>Mesobacillus</taxon>
    </lineage>
</organism>
<feature type="transmembrane region" description="Helical" evidence="8">
    <location>
        <begin position="193"/>
        <end position="217"/>
    </location>
</feature>
<keyword evidence="6 8" id="KW-1133">Transmembrane helix</keyword>
<feature type="transmembrane region" description="Helical" evidence="8">
    <location>
        <begin position="134"/>
        <end position="154"/>
    </location>
</feature>
<evidence type="ECO:0000256" key="7">
    <source>
        <dbReference type="ARBA" id="ARBA00023136"/>
    </source>
</evidence>
<dbReference type="InterPro" id="IPR047135">
    <property type="entry name" value="YsiQ"/>
</dbReference>
<name>A0A0A8X5Z3_MESS1</name>
<dbReference type="PANTHER" id="PTHR42925">
    <property type="entry name" value="MULTIDRUG AND TOXIN EFFLUX PROTEIN MATE FAMILY"/>
    <property type="match status" value="1"/>
</dbReference>
<dbReference type="CDD" id="cd13134">
    <property type="entry name" value="MATE_like_8"/>
    <property type="match status" value="1"/>
</dbReference>
<evidence type="ECO:0000256" key="5">
    <source>
        <dbReference type="ARBA" id="ARBA00022692"/>
    </source>
</evidence>
<evidence type="ECO:0000313" key="10">
    <source>
        <dbReference type="Proteomes" id="UP000031014"/>
    </source>
</evidence>
<keyword evidence="4" id="KW-1003">Cell membrane</keyword>
<gene>
    <name evidence="9" type="ORF">SAMD00020551_2578</name>
</gene>
<dbReference type="EMBL" id="BASE01000056">
    <property type="protein sequence ID" value="GAM14427.1"/>
    <property type="molecule type" value="Genomic_DNA"/>
</dbReference>
<sequence>MNLQKNNSLPKQVGLLALTWPIFIEMFLHMLMGSTDTFMLSHISDEAVAAVGVANQLVFFMILVFGFVATGTAVLVSQNLGAGLQVDARKISGLSLSLNLIFGVLVSVIVVGFNDLFLQMFNLTPEIHRLAQQYLTIVGGTLFTQALLVTASAILRANGLTKEAMFISIIMNVIHLAGNSLFIYGLFGVPEMGVQGVAISTAISRAIAVILIFRLLYRRLPMRIALEDYLNFNKSFIKKILKIGVPSAGENVVYNTSQMAITVIIGLLGAMALTTRVYTFNIMSFMMLFGIAIGQGTQILIGYKVGAREFDKAYHQLLKSLKLSIIITMAITVVIVAIREPILGIFTDNKDIIREGSKVLLLCLLLEPGRTFNIVVISSLRAAGDAVFPVKMAFVSMWGISVPLAYFLGIYLGYGLSGIWIAFIIDEWFRGIIMYIRWRSRVWEKKVLVDERVQTA</sequence>
<dbReference type="GO" id="GO:0042910">
    <property type="term" value="F:xenobiotic transmembrane transporter activity"/>
    <property type="evidence" value="ECO:0007669"/>
    <property type="project" value="InterPro"/>
</dbReference>
<keyword evidence="3" id="KW-0813">Transport</keyword>
<dbReference type="InterPro" id="IPR002528">
    <property type="entry name" value="MATE_fam"/>
</dbReference>
<dbReference type="PIRSF" id="PIRSF006603">
    <property type="entry name" value="DinF"/>
    <property type="match status" value="1"/>
</dbReference>
<feature type="transmembrane region" description="Helical" evidence="8">
    <location>
        <begin position="12"/>
        <end position="33"/>
    </location>
</feature>
<dbReference type="Pfam" id="PF01554">
    <property type="entry name" value="MatE"/>
    <property type="match status" value="2"/>
</dbReference>
<dbReference type="InterPro" id="IPR048279">
    <property type="entry name" value="MdtK-like"/>
</dbReference>
<dbReference type="AlphaFoldDB" id="A0A0A8X5Z3"/>
<evidence type="ECO:0000256" key="2">
    <source>
        <dbReference type="ARBA" id="ARBA00010199"/>
    </source>
</evidence>
<comment type="subcellular location">
    <subcellularLocation>
        <location evidence="1">Cell membrane</location>
        <topology evidence="1">Multi-pass membrane protein</topology>
    </subcellularLocation>
</comment>
<dbReference type="OrthoDB" id="9806302at2"/>
<keyword evidence="7 8" id="KW-0472">Membrane</keyword>
<accession>A0A0A8X5Z3</accession>
<comment type="caution">
    <text evidence="9">The sequence shown here is derived from an EMBL/GenBank/DDBJ whole genome shotgun (WGS) entry which is preliminary data.</text>
</comment>
<feature type="transmembrane region" description="Helical" evidence="8">
    <location>
        <begin position="53"/>
        <end position="76"/>
    </location>
</feature>
<dbReference type="GO" id="GO:0005886">
    <property type="term" value="C:plasma membrane"/>
    <property type="evidence" value="ECO:0007669"/>
    <property type="project" value="UniProtKB-SubCell"/>
</dbReference>
<dbReference type="NCBIfam" id="TIGR00797">
    <property type="entry name" value="matE"/>
    <property type="match status" value="1"/>
</dbReference>
<proteinExistence type="inferred from homology"/>
<evidence type="ECO:0000313" key="9">
    <source>
        <dbReference type="EMBL" id="GAM14427.1"/>
    </source>
</evidence>
<evidence type="ECO:0000256" key="1">
    <source>
        <dbReference type="ARBA" id="ARBA00004651"/>
    </source>
</evidence>
<feature type="transmembrane region" description="Helical" evidence="8">
    <location>
        <begin position="166"/>
        <end position="187"/>
    </location>
</feature>
<dbReference type="RefSeq" id="WP_041966184.1">
    <property type="nucleotide sequence ID" value="NZ_BASE01000056.1"/>
</dbReference>
<dbReference type="Proteomes" id="UP000031014">
    <property type="component" value="Unassembled WGS sequence"/>
</dbReference>
<feature type="transmembrane region" description="Helical" evidence="8">
    <location>
        <begin position="321"/>
        <end position="339"/>
    </location>
</feature>
<reference evidence="9 10" key="1">
    <citation type="submission" date="2013-06" db="EMBL/GenBank/DDBJ databases">
        <title>Whole genome shotgun sequence of Bacillus selenatarsenatis SF-1.</title>
        <authorList>
            <person name="Kuroda M."/>
            <person name="Sei K."/>
            <person name="Yamashita M."/>
            <person name="Ike M."/>
        </authorList>
    </citation>
    <scope>NUCLEOTIDE SEQUENCE [LARGE SCALE GENOMIC DNA]</scope>
    <source>
        <strain evidence="9 10">SF-1</strain>
    </source>
</reference>
<protein>
    <submittedName>
        <fullName evidence="9">Multi antimicrobial extrusion protein (Na(+)/drug antiporter), MATE family of MDR efflux pumps</fullName>
    </submittedName>
</protein>
<comment type="similarity">
    <text evidence="2">Belongs to the multi antimicrobial extrusion (MATE) (TC 2.A.66.1) family.</text>
</comment>
<keyword evidence="10" id="KW-1185">Reference proteome</keyword>
<dbReference type="PANTHER" id="PTHR42925:SF1">
    <property type="entry name" value="VIRULENCE FACTOR MVIN"/>
    <property type="match status" value="1"/>
</dbReference>
<keyword evidence="5 8" id="KW-0812">Transmembrane</keyword>
<evidence type="ECO:0000256" key="6">
    <source>
        <dbReference type="ARBA" id="ARBA00022989"/>
    </source>
</evidence>
<evidence type="ECO:0000256" key="4">
    <source>
        <dbReference type="ARBA" id="ARBA00022475"/>
    </source>
</evidence>
<feature type="transmembrane region" description="Helical" evidence="8">
    <location>
        <begin position="278"/>
        <end position="301"/>
    </location>
</feature>
<evidence type="ECO:0000256" key="3">
    <source>
        <dbReference type="ARBA" id="ARBA00022448"/>
    </source>
</evidence>
<feature type="transmembrane region" description="Helical" evidence="8">
    <location>
        <begin position="96"/>
        <end position="114"/>
    </location>
</feature>
<dbReference type="GO" id="GO:0015297">
    <property type="term" value="F:antiporter activity"/>
    <property type="evidence" value="ECO:0007669"/>
    <property type="project" value="InterPro"/>
</dbReference>